<reference evidence="1 2" key="1">
    <citation type="submission" date="2019-03" db="EMBL/GenBank/DDBJ databases">
        <title>Single cell metagenomics reveals metabolic interactions within the superorganism composed of flagellate Streblomastix strix and complex community of Bacteroidetes bacteria on its surface.</title>
        <authorList>
            <person name="Treitli S.C."/>
            <person name="Kolisko M."/>
            <person name="Husnik F."/>
            <person name="Keeling P."/>
            <person name="Hampl V."/>
        </authorList>
    </citation>
    <scope>NUCLEOTIDE SEQUENCE [LARGE SCALE GENOMIC DNA]</scope>
    <source>
        <strain evidence="1">ST1C</strain>
    </source>
</reference>
<evidence type="ECO:0000313" key="2">
    <source>
        <dbReference type="Proteomes" id="UP000324800"/>
    </source>
</evidence>
<organism evidence="1 2">
    <name type="scientific">Streblomastix strix</name>
    <dbReference type="NCBI Taxonomy" id="222440"/>
    <lineage>
        <taxon>Eukaryota</taxon>
        <taxon>Metamonada</taxon>
        <taxon>Preaxostyla</taxon>
        <taxon>Oxymonadida</taxon>
        <taxon>Streblomastigidae</taxon>
        <taxon>Streblomastix</taxon>
    </lineage>
</organism>
<sequence>MVLFPLTVRPISRLYSSRTDSKCGDEVKMLMMTVNPIMKVKLNLIVKDVFKERFAVRSEEKEKEFKFAIIDTKTLIIMIKDLTFIFVTDLFSMDPK</sequence>
<dbReference type="Proteomes" id="UP000324800">
    <property type="component" value="Unassembled WGS sequence"/>
</dbReference>
<gene>
    <name evidence="1" type="ORF">EZS28_054384</name>
</gene>
<comment type="caution">
    <text evidence="1">The sequence shown here is derived from an EMBL/GenBank/DDBJ whole genome shotgun (WGS) entry which is preliminary data.</text>
</comment>
<dbReference type="AlphaFoldDB" id="A0A5J4QPH5"/>
<dbReference type="EMBL" id="SNRW01044811">
    <property type="protein sequence ID" value="KAA6322834.1"/>
    <property type="molecule type" value="Genomic_DNA"/>
</dbReference>
<evidence type="ECO:0000313" key="1">
    <source>
        <dbReference type="EMBL" id="KAA6322834.1"/>
    </source>
</evidence>
<protein>
    <submittedName>
        <fullName evidence="1">Uncharacterized protein</fullName>
    </submittedName>
</protein>
<name>A0A5J4QPH5_9EUKA</name>
<accession>A0A5J4QPH5</accession>
<proteinExistence type="predicted"/>